<dbReference type="STRING" id="1088818.A0A2H9ZUT2"/>
<dbReference type="GO" id="GO:0005524">
    <property type="term" value="F:ATP binding"/>
    <property type="evidence" value="ECO:0007669"/>
    <property type="project" value="InterPro"/>
</dbReference>
<keyword evidence="4" id="KW-0732">Signal</keyword>
<dbReference type="PANTHER" id="PTHR48007:SF38">
    <property type="entry name" value="LEUCINE-RICH REPEAT PROTEIN KINASE FAMILY PROTEIN"/>
    <property type="match status" value="1"/>
</dbReference>
<keyword evidence="7" id="KW-0472">Membrane</keyword>
<evidence type="ECO:0000256" key="5">
    <source>
        <dbReference type="ARBA" id="ARBA00022737"/>
    </source>
</evidence>
<dbReference type="GO" id="GO:0004672">
    <property type="term" value="F:protein kinase activity"/>
    <property type="evidence" value="ECO:0007669"/>
    <property type="project" value="InterPro"/>
</dbReference>
<dbReference type="EMBL" id="KZ453612">
    <property type="protein sequence ID" value="PKA47061.1"/>
    <property type="molecule type" value="Genomic_DNA"/>
</dbReference>
<keyword evidence="5" id="KW-0677">Repeat</keyword>
<comment type="subcellular location">
    <subcellularLocation>
        <location evidence="1">Membrane</location>
    </subcellularLocation>
</comment>
<dbReference type="SUPFAM" id="SSF52058">
    <property type="entry name" value="L domain-like"/>
    <property type="match status" value="1"/>
</dbReference>
<accession>A0A2H9ZUT2</accession>
<dbReference type="Gene3D" id="3.30.200.20">
    <property type="entry name" value="Phosphorylase Kinase, domain 1"/>
    <property type="match status" value="1"/>
</dbReference>
<dbReference type="AlphaFoldDB" id="A0A2H9ZUT2"/>
<dbReference type="Gene3D" id="1.10.510.10">
    <property type="entry name" value="Transferase(Phosphotransferase) domain 1"/>
    <property type="match status" value="1"/>
</dbReference>
<keyword evidence="11" id="KW-0418">Kinase</keyword>
<feature type="domain" description="Protein kinase" evidence="10">
    <location>
        <begin position="209"/>
        <end position="483"/>
    </location>
</feature>
<dbReference type="Gene3D" id="3.80.10.10">
    <property type="entry name" value="Ribonuclease Inhibitor"/>
    <property type="match status" value="1"/>
</dbReference>
<keyword evidence="11" id="KW-0675">Receptor</keyword>
<evidence type="ECO:0000256" key="4">
    <source>
        <dbReference type="ARBA" id="ARBA00022729"/>
    </source>
</evidence>
<evidence type="ECO:0000256" key="8">
    <source>
        <dbReference type="ARBA" id="ARBA00023180"/>
    </source>
</evidence>
<feature type="compositionally biased region" description="Basic and acidic residues" evidence="9">
    <location>
        <begin position="146"/>
        <end position="156"/>
    </location>
</feature>
<name>A0A2H9ZUT2_9ASPA</name>
<evidence type="ECO:0000256" key="6">
    <source>
        <dbReference type="ARBA" id="ARBA00022989"/>
    </source>
</evidence>
<dbReference type="InterPro" id="IPR011009">
    <property type="entry name" value="Kinase-like_dom_sf"/>
</dbReference>
<dbReference type="FunFam" id="3.80.10.10:FF:000041">
    <property type="entry name" value="LRR receptor-like serine/threonine-protein kinase ERECTA"/>
    <property type="match status" value="1"/>
</dbReference>
<dbReference type="Pfam" id="PF00069">
    <property type="entry name" value="Pkinase"/>
    <property type="match status" value="1"/>
</dbReference>
<gene>
    <name evidence="11" type="ORF">AXF42_Ash011735</name>
</gene>
<keyword evidence="12" id="KW-1185">Reference proteome</keyword>
<proteinExistence type="predicted"/>
<dbReference type="InterPro" id="IPR001611">
    <property type="entry name" value="Leu-rich_rpt"/>
</dbReference>
<keyword evidence="3" id="KW-0812">Transmembrane</keyword>
<organism evidence="11 12">
    <name type="scientific">Apostasia shenzhenica</name>
    <dbReference type="NCBI Taxonomy" id="1088818"/>
    <lineage>
        <taxon>Eukaryota</taxon>
        <taxon>Viridiplantae</taxon>
        <taxon>Streptophyta</taxon>
        <taxon>Embryophyta</taxon>
        <taxon>Tracheophyta</taxon>
        <taxon>Spermatophyta</taxon>
        <taxon>Magnoliopsida</taxon>
        <taxon>Liliopsida</taxon>
        <taxon>Asparagales</taxon>
        <taxon>Orchidaceae</taxon>
        <taxon>Apostasioideae</taxon>
        <taxon>Apostasia</taxon>
    </lineage>
</organism>
<keyword evidence="6" id="KW-1133">Transmembrane helix</keyword>
<evidence type="ECO:0000256" key="9">
    <source>
        <dbReference type="SAM" id="MobiDB-lite"/>
    </source>
</evidence>
<dbReference type="InterPro" id="IPR032675">
    <property type="entry name" value="LRR_dom_sf"/>
</dbReference>
<evidence type="ECO:0000259" key="10">
    <source>
        <dbReference type="PROSITE" id="PS50011"/>
    </source>
</evidence>
<dbReference type="SUPFAM" id="SSF56112">
    <property type="entry name" value="Protein kinase-like (PK-like)"/>
    <property type="match status" value="1"/>
</dbReference>
<dbReference type="PROSITE" id="PS50011">
    <property type="entry name" value="PROTEIN_KINASE_DOM"/>
    <property type="match status" value="1"/>
</dbReference>
<dbReference type="InterPro" id="IPR046959">
    <property type="entry name" value="PRK1-6/SRF4-like"/>
</dbReference>
<dbReference type="GO" id="GO:0016020">
    <property type="term" value="C:membrane"/>
    <property type="evidence" value="ECO:0007669"/>
    <property type="project" value="UniProtKB-SubCell"/>
</dbReference>
<keyword evidence="2" id="KW-0433">Leucine-rich repeat</keyword>
<evidence type="ECO:0000256" key="2">
    <source>
        <dbReference type="ARBA" id="ARBA00022614"/>
    </source>
</evidence>
<keyword evidence="8" id="KW-0325">Glycoprotein</keyword>
<protein>
    <submittedName>
        <fullName evidence="11">Putative inactive leucine-rich repeat receptor-like protein kinase</fullName>
    </submittedName>
</protein>
<evidence type="ECO:0000256" key="3">
    <source>
        <dbReference type="ARBA" id="ARBA00022692"/>
    </source>
</evidence>
<dbReference type="OrthoDB" id="418615at2759"/>
<evidence type="ECO:0000256" key="1">
    <source>
        <dbReference type="ARBA" id="ARBA00004370"/>
    </source>
</evidence>
<dbReference type="Pfam" id="PF13855">
    <property type="entry name" value="LRR_8"/>
    <property type="match status" value="1"/>
</dbReference>
<evidence type="ECO:0000256" key="7">
    <source>
        <dbReference type="ARBA" id="ARBA00023136"/>
    </source>
</evidence>
<evidence type="ECO:0000313" key="11">
    <source>
        <dbReference type="EMBL" id="PKA47061.1"/>
    </source>
</evidence>
<evidence type="ECO:0000313" key="12">
    <source>
        <dbReference type="Proteomes" id="UP000236161"/>
    </source>
</evidence>
<feature type="region of interest" description="Disordered" evidence="9">
    <location>
        <begin position="145"/>
        <end position="187"/>
    </location>
</feature>
<dbReference type="Proteomes" id="UP000236161">
    <property type="component" value="Unassembled WGS sequence"/>
</dbReference>
<dbReference type="InterPro" id="IPR000719">
    <property type="entry name" value="Prot_kinase_dom"/>
</dbReference>
<dbReference type="PANTHER" id="PTHR48007">
    <property type="entry name" value="LEUCINE-RICH REPEAT RECEPTOR-LIKE PROTEIN KINASE PXC1"/>
    <property type="match status" value="1"/>
</dbReference>
<sequence length="549" mass="57779">MPAFSRLQALKSIFLAGNSFSGDIPDNFFSGLSHLKKLWLSNNGFEGPIPSSLSKATNLMEIHLEGNHFAGAIPDLAIPSLTSLDVSSNKLSGPVSAGASSGSAGAAVGLVLLVVLVAGGAMAVASKRQKRAGFETLGVEQATAIEEEKREKKRSEAGGSVAAGGGSTKRGRRTGSSVKGSAGGGGGGAAELVMVNESKGVFGLQDLMRAAAEVMGNGGMGSAYKAVMANGVAVVVKRMKEMNRVGKETFEVEMRRLGRLNHPNVLPPLAYHYRKEEKLVISELVPKGSLLYILHGDRGADHAALNWPTRLKIIRGIARGMAYLHAELNSIDIPHGNLKSGNVLLADDFEPLLVDYGLLAFINPSHASQAMFAFKSPEILRDRHVSPKSDVYCLGIIVLELLSGKFPAQYLNNTKGGTDVVRWAGSVIAENQPASLLDPAITQGCKAEVPEMEGMVRVGAELIEADPDRRPDMKEAARRIEEVGAATEKRRRDSVGTTAVCHVELVREGQAAASPGGAGAAGDWAAVGRTGSITERSRSIGDNVSFAIS</sequence>
<reference evidence="11 12" key="1">
    <citation type="journal article" date="2017" name="Nature">
        <title>The Apostasia genome and the evolution of orchids.</title>
        <authorList>
            <person name="Zhang G.Q."/>
            <person name="Liu K.W."/>
            <person name="Li Z."/>
            <person name="Lohaus R."/>
            <person name="Hsiao Y.Y."/>
            <person name="Niu S.C."/>
            <person name="Wang J.Y."/>
            <person name="Lin Y.C."/>
            <person name="Xu Q."/>
            <person name="Chen L.J."/>
            <person name="Yoshida K."/>
            <person name="Fujiwara S."/>
            <person name="Wang Z.W."/>
            <person name="Zhang Y.Q."/>
            <person name="Mitsuda N."/>
            <person name="Wang M."/>
            <person name="Liu G.H."/>
            <person name="Pecoraro L."/>
            <person name="Huang H.X."/>
            <person name="Xiao X.J."/>
            <person name="Lin M."/>
            <person name="Wu X.Y."/>
            <person name="Wu W.L."/>
            <person name="Chen Y.Y."/>
            <person name="Chang S.B."/>
            <person name="Sakamoto S."/>
            <person name="Ohme-Takagi M."/>
            <person name="Yagi M."/>
            <person name="Zeng S.J."/>
            <person name="Shen C.Y."/>
            <person name="Yeh C.M."/>
            <person name="Luo Y.B."/>
            <person name="Tsai W.C."/>
            <person name="Van de Peer Y."/>
            <person name="Liu Z.J."/>
        </authorList>
    </citation>
    <scope>NUCLEOTIDE SEQUENCE [LARGE SCALE GENOMIC DNA]</scope>
    <source>
        <strain evidence="12">cv. Shenzhen</strain>
        <tissue evidence="11">Stem</tissue>
    </source>
</reference>
<keyword evidence="11" id="KW-0808">Transferase</keyword>